<keyword evidence="4" id="KW-1185">Reference proteome</keyword>
<evidence type="ECO:0000256" key="1">
    <source>
        <dbReference type="SAM" id="MobiDB-lite"/>
    </source>
</evidence>
<organism evidence="3 4">
    <name type="scientific">Albimonas pacifica</name>
    <dbReference type="NCBI Taxonomy" id="1114924"/>
    <lineage>
        <taxon>Bacteria</taxon>
        <taxon>Pseudomonadati</taxon>
        <taxon>Pseudomonadota</taxon>
        <taxon>Alphaproteobacteria</taxon>
        <taxon>Rhodobacterales</taxon>
        <taxon>Paracoccaceae</taxon>
        <taxon>Albimonas</taxon>
    </lineage>
</organism>
<dbReference type="RefSeq" id="WP_092861018.1">
    <property type="nucleotide sequence ID" value="NZ_FOQH01000007.1"/>
</dbReference>
<evidence type="ECO:0000313" key="4">
    <source>
        <dbReference type="Proteomes" id="UP000199377"/>
    </source>
</evidence>
<dbReference type="Pfam" id="PF08379">
    <property type="entry name" value="Bact_transglu_N"/>
    <property type="match status" value="1"/>
</dbReference>
<dbReference type="InterPro" id="IPR002931">
    <property type="entry name" value="Transglutaminase-like"/>
</dbReference>
<evidence type="ECO:0000313" key="3">
    <source>
        <dbReference type="EMBL" id="SFI47889.1"/>
    </source>
</evidence>
<dbReference type="STRING" id="1114924.SAMN05216258_10782"/>
<dbReference type="Pfam" id="PF09899">
    <property type="entry name" value="DUF2126"/>
    <property type="match status" value="1"/>
</dbReference>
<accession>A0A1I3IJ41</accession>
<feature type="region of interest" description="Disordered" evidence="1">
    <location>
        <begin position="1108"/>
        <end position="1134"/>
    </location>
</feature>
<gene>
    <name evidence="3" type="ORF">SAMN05216258_10782</name>
</gene>
<proteinExistence type="predicted"/>
<dbReference type="AlphaFoldDB" id="A0A1I3IJ41"/>
<evidence type="ECO:0000259" key="2">
    <source>
        <dbReference type="SMART" id="SM00460"/>
    </source>
</evidence>
<dbReference type="OrthoDB" id="9804023at2"/>
<dbReference type="PANTHER" id="PTHR33490">
    <property type="entry name" value="BLR5614 PROTEIN-RELATED"/>
    <property type="match status" value="1"/>
</dbReference>
<protein>
    <submittedName>
        <fullName evidence="3">Uncharacterized conserved protein, DUF2126 family</fullName>
    </submittedName>
</protein>
<dbReference type="Gene3D" id="3.10.620.30">
    <property type="match status" value="1"/>
</dbReference>
<feature type="domain" description="Transglutaminase-like" evidence="2">
    <location>
        <begin position="172"/>
        <end position="248"/>
    </location>
</feature>
<dbReference type="SMART" id="SM00460">
    <property type="entry name" value="TGc"/>
    <property type="match status" value="1"/>
</dbReference>
<reference evidence="3 4" key="1">
    <citation type="submission" date="2016-10" db="EMBL/GenBank/DDBJ databases">
        <authorList>
            <person name="de Groot N.N."/>
        </authorList>
    </citation>
    <scope>NUCLEOTIDE SEQUENCE [LARGE SCALE GENOMIC DNA]</scope>
    <source>
        <strain evidence="3 4">CGMCC 1.11030</strain>
    </source>
</reference>
<dbReference type="Pfam" id="PF01841">
    <property type="entry name" value="Transglut_core"/>
    <property type="match status" value="1"/>
</dbReference>
<dbReference type="InterPro" id="IPR038765">
    <property type="entry name" value="Papain-like_cys_pep_sf"/>
</dbReference>
<dbReference type="Proteomes" id="UP000199377">
    <property type="component" value="Unassembled WGS sequence"/>
</dbReference>
<name>A0A1I3IJ41_9RHOB</name>
<dbReference type="PANTHER" id="PTHR33490:SF1">
    <property type="entry name" value="SLL1233 PROTEIN"/>
    <property type="match status" value="1"/>
</dbReference>
<dbReference type="InterPro" id="IPR013589">
    <property type="entry name" value="Bac_transglu_N"/>
</dbReference>
<dbReference type="EMBL" id="FOQH01000007">
    <property type="protein sequence ID" value="SFI47889.1"/>
    <property type="molecule type" value="Genomic_DNA"/>
</dbReference>
<dbReference type="InterPro" id="IPR018667">
    <property type="entry name" value="DUF2126"/>
</dbReference>
<sequence>MSINAAITHRTTYRYDKPITMGPQVVRLRPAPHSRTKILSYSQKISPEPHFINWQQDPFGNWLARLVFPEKVDHFEVKVDLVADMAAVNPFDFFMEDYAQSFPFDYTAEDRKDLAPYLETGPQGERFEAILAALPEKEEHTVDWLVKVNQVVQNAVAYLVRMEPGVQTPEETLEIGSGSCRDSAWLLVHLMRRRGLAARFVSGYLIQLTPDVKSVDGPSGPDADFTDLHAWCEVYVPGAGWIGLDPTSGLFASEGHIPLAATPSPRSAAPISGGHERTDKVDFDFHMEIARVREEPRVTFPFTDEAWAAINAAGQEVDRRLAADGVALTMGGEPTFVAEYDRDAPEWNEAAVGPTKRIYADKLIRRLRTRFAPQGLLHHGQGKWYPGEQLPRWAFGLYWRKDGVPLWDKPELIAPETASGAGFPEAKKFTEALCEALDIDPIAAEAAYEDPAPFLLREQELPVNLDPVDNKLDDPMERQRLARVFDRGLGQPVCMVLPVQAQQARDRSRRRFFWATERWRTRRGKLFLAPGDSAAGYRLPLSSLAWITEIDRPWMNPLDPFAPRAPLARRTAMQGRAATGVNPGAGVWGYGPGIGEAAPGHTPMPIAGELHPEAAMNAPQQPDPGIAIYTNLVRTAVTVEPREGRLHIFMPPLPSADSFVDLIAAIEEAAEITGLPVQLEGYSPPSDPRLQKIMVTPDPGVVEVNIQPAETWEELVEISEGLYEDARHCSLATTKFLYDGRQTGSGGGNHIVVGGATPEQSPFLRRPDMLASIVRYWQLHPSLSFLFSGQFVGPTSQAPRMDEARDDILYEMEIALEQAPKPGWQTPLWLVDRIFRNLLTDVSGNTHRAEICIDKMYSPDGPTGRLGLVEFRAFEMPPHPRMSLAQSLILRALIAKFWKEPFERPLRRWGAALHDRFMLPHFVWEDFLEVLADIEAFLGTPIDPEWFRAQFEFRFPLAGDVKHKGVTLELRSAIEPWHVLGETGAIGGTVRYVDSSLERLQLRVAGDLEGRYKVACNGYEVPLTETGRKDERVAGVRYRAWQPPECLHPTIGVHTPMVFDLWDSYSNRSVGGCVLRSAHPGGRAFDTQPINDLEAEGRRLARFETIGHTPGRMMPAPARISPDQPLTLDLRRQR</sequence>
<dbReference type="SUPFAM" id="SSF54001">
    <property type="entry name" value="Cysteine proteinases"/>
    <property type="match status" value="1"/>
</dbReference>